<evidence type="ECO:0000313" key="4">
    <source>
        <dbReference type="EMBL" id="GIH78658.1"/>
    </source>
</evidence>
<dbReference type="InterPro" id="IPR036676">
    <property type="entry name" value="PurM-like_C_sf"/>
</dbReference>
<feature type="binding site" evidence="1">
    <location>
        <position position="7"/>
    </location>
    <ligand>
        <name>Mg(2+)</name>
        <dbReference type="ChEBI" id="CHEBI:18420"/>
        <label>4</label>
    </ligand>
</feature>
<comment type="miscellaneous">
    <text evidence="1">Reaction mechanism of ThiL seems to utilize a direct, inline transfer of the gamma-phosphate of ATP to TMP rather than a phosphorylated enzyme intermediate.</text>
</comment>
<feature type="binding site" evidence="1">
    <location>
        <position position="22"/>
    </location>
    <ligand>
        <name>Mg(2+)</name>
        <dbReference type="ChEBI" id="CHEBI:18420"/>
        <label>1</label>
    </ligand>
</feature>
<feature type="binding site" evidence="1">
    <location>
        <position position="52"/>
    </location>
    <ligand>
        <name>Mg(2+)</name>
        <dbReference type="ChEBI" id="CHEBI:18420"/>
        <label>4</label>
    </ligand>
</feature>
<dbReference type="CDD" id="cd02194">
    <property type="entry name" value="ThiL"/>
    <property type="match status" value="1"/>
</dbReference>
<gene>
    <name evidence="1 4" type="primary">thiL</name>
    <name evidence="4" type="ORF">Plo01_50870</name>
</gene>
<accession>A0A8J3RUW6</accession>
<dbReference type="InterPro" id="IPR006283">
    <property type="entry name" value="ThiL-like"/>
</dbReference>
<keyword evidence="1" id="KW-0067">ATP-binding</keyword>
<evidence type="ECO:0000313" key="5">
    <source>
        <dbReference type="Proteomes" id="UP000616724"/>
    </source>
</evidence>
<name>A0A8J3RUW6_9ACTN</name>
<comment type="function">
    <text evidence="1">Catalyzes the ATP-dependent phosphorylation of thiamine-monophosphate (TMP) to form thiamine-pyrophosphate (TPP), the active form of vitamin B1.</text>
</comment>
<feature type="binding site" evidence="1">
    <location>
        <position position="189"/>
    </location>
    <ligand>
        <name>ATP</name>
        <dbReference type="ChEBI" id="CHEBI:30616"/>
    </ligand>
</feature>
<feature type="binding site" evidence="1">
    <location>
        <position position="23"/>
    </location>
    <ligand>
        <name>Mg(2+)</name>
        <dbReference type="ChEBI" id="CHEBI:18420"/>
        <label>1</label>
    </ligand>
</feature>
<dbReference type="InterPro" id="IPR010918">
    <property type="entry name" value="PurM-like_C_dom"/>
</dbReference>
<keyword evidence="5" id="KW-1185">Reference proteome</keyword>
<keyword evidence="1" id="KW-0784">Thiamine biosynthesis</keyword>
<dbReference type="PIRSF" id="PIRSF005303">
    <property type="entry name" value="Thiam_monoph_kin"/>
    <property type="match status" value="1"/>
</dbReference>
<evidence type="ECO:0000256" key="1">
    <source>
        <dbReference type="HAMAP-Rule" id="MF_02128"/>
    </source>
</evidence>
<protein>
    <recommendedName>
        <fullName evidence="1">Thiamine-monophosphate kinase</fullName>
        <shortName evidence="1">TMP kinase</shortName>
        <shortName evidence="1">Thiamine-phosphate kinase</shortName>
        <ecNumber evidence="1">2.7.4.16</ecNumber>
    </recommendedName>
</protein>
<dbReference type="EMBL" id="BOOH01000042">
    <property type="protein sequence ID" value="GIH78658.1"/>
    <property type="molecule type" value="Genomic_DNA"/>
</dbReference>
<feature type="binding site" evidence="1">
    <location>
        <position position="21"/>
    </location>
    <ligand>
        <name>Mg(2+)</name>
        <dbReference type="ChEBI" id="CHEBI:18420"/>
        <label>4</label>
    </ligand>
</feature>
<feature type="binding site" evidence="1">
    <location>
        <position position="52"/>
    </location>
    <ligand>
        <name>Mg(2+)</name>
        <dbReference type="ChEBI" id="CHEBI:18420"/>
        <label>3</label>
    </ligand>
</feature>
<dbReference type="PANTHER" id="PTHR30270:SF0">
    <property type="entry name" value="THIAMINE-MONOPHOSPHATE KINASE"/>
    <property type="match status" value="1"/>
</dbReference>
<dbReference type="GO" id="GO:0000287">
    <property type="term" value="F:magnesium ion binding"/>
    <property type="evidence" value="ECO:0007669"/>
    <property type="project" value="UniProtKB-UniRule"/>
</dbReference>
<dbReference type="EC" id="2.7.4.16" evidence="1"/>
<feature type="binding site" evidence="1">
    <location>
        <position position="282"/>
    </location>
    <ligand>
        <name>substrate</name>
    </ligand>
</feature>
<keyword evidence="1" id="KW-0547">Nucleotide-binding</keyword>
<dbReference type="Pfam" id="PF00586">
    <property type="entry name" value="AIRS"/>
    <property type="match status" value="1"/>
</dbReference>
<feature type="binding site" evidence="1">
    <location>
        <position position="240"/>
    </location>
    <ligand>
        <name>substrate</name>
    </ligand>
</feature>
<organism evidence="4 5">
    <name type="scientific">Planobispora longispora</name>
    <dbReference type="NCBI Taxonomy" id="28887"/>
    <lineage>
        <taxon>Bacteria</taxon>
        <taxon>Bacillati</taxon>
        <taxon>Actinomycetota</taxon>
        <taxon>Actinomycetes</taxon>
        <taxon>Streptosporangiales</taxon>
        <taxon>Streptosporangiaceae</taxon>
        <taxon>Planobispora</taxon>
    </lineage>
</organism>
<evidence type="ECO:0000259" key="3">
    <source>
        <dbReference type="Pfam" id="PF02769"/>
    </source>
</evidence>
<dbReference type="Proteomes" id="UP000616724">
    <property type="component" value="Unassembled WGS sequence"/>
</dbReference>
<dbReference type="SUPFAM" id="SSF55326">
    <property type="entry name" value="PurM N-terminal domain-like"/>
    <property type="match status" value="1"/>
</dbReference>
<dbReference type="GO" id="GO:0005524">
    <property type="term" value="F:ATP binding"/>
    <property type="evidence" value="ECO:0007669"/>
    <property type="project" value="UniProtKB-UniRule"/>
</dbReference>
<dbReference type="PANTHER" id="PTHR30270">
    <property type="entry name" value="THIAMINE-MONOPHOSPHATE KINASE"/>
    <property type="match status" value="1"/>
</dbReference>
<comment type="catalytic activity">
    <reaction evidence="1">
        <text>thiamine phosphate + ATP = thiamine diphosphate + ADP</text>
        <dbReference type="Rhea" id="RHEA:15913"/>
        <dbReference type="ChEBI" id="CHEBI:30616"/>
        <dbReference type="ChEBI" id="CHEBI:37575"/>
        <dbReference type="ChEBI" id="CHEBI:58937"/>
        <dbReference type="ChEBI" id="CHEBI:456216"/>
        <dbReference type="EC" id="2.7.4.16"/>
    </reaction>
</comment>
<sequence>MLGPGDDAAVVSASDGRVVVTTDLLLEGRHFRRDWSSGYDIGRKAAAQNLADVVAMGADPTGIVVGLGMPADTGAGWLDDLADGFRDECDLVGASVVGGDTTRCDLVVIGVTALGDLGGRAPVTRSGARPGDVVAVAGRLGHAAAGLALLQAGLDDPGGLVDAHRRPRPPYACGPRAAILGATSMLDVSDGLLQDLGHVAKASGAGVLLDPAAFTVTPEMEKAARLLGADPLEWALSGGEDHALAATFPREVRLPAEWTVVGRVTEGAGVQVRGRTPERGGWDHFRE</sequence>
<feature type="binding site" evidence="1">
    <location>
        <position position="30"/>
    </location>
    <ligand>
        <name>substrate</name>
    </ligand>
</feature>
<keyword evidence="1" id="KW-0460">Magnesium</keyword>
<dbReference type="Pfam" id="PF02769">
    <property type="entry name" value="AIRS_C"/>
    <property type="match status" value="1"/>
</dbReference>
<feature type="binding site" evidence="1">
    <location>
        <position position="190"/>
    </location>
    <ligand>
        <name>Mg(2+)</name>
        <dbReference type="ChEBI" id="CHEBI:18420"/>
        <label>5</label>
    </ligand>
</feature>
<reference evidence="4 5" key="1">
    <citation type="submission" date="2021-01" db="EMBL/GenBank/DDBJ databases">
        <title>Whole genome shotgun sequence of Planobispora longispora NBRC 13918.</title>
        <authorList>
            <person name="Komaki H."/>
            <person name="Tamura T."/>
        </authorList>
    </citation>
    <scope>NUCLEOTIDE SEQUENCE [LARGE SCALE GENOMIC DNA]</scope>
    <source>
        <strain evidence="4 5">NBRC 13918</strain>
    </source>
</reference>
<dbReference type="InterPro" id="IPR036921">
    <property type="entry name" value="PurM-like_N_sf"/>
</dbReference>
<dbReference type="InterPro" id="IPR016188">
    <property type="entry name" value="PurM-like_N"/>
</dbReference>
<dbReference type="GO" id="GO:0009030">
    <property type="term" value="F:thiamine-phosphate kinase activity"/>
    <property type="evidence" value="ECO:0007669"/>
    <property type="project" value="UniProtKB-UniRule"/>
</dbReference>
<dbReference type="Gene3D" id="3.90.650.10">
    <property type="entry name" value="PurM-like C-terminal domain"/>
    <property type="match status" value="1"/>
</dbReference>
<evidence type="ECO:0000259" key="2">
    <source>
        <dbReference type="Pfam" id="PF00586"/>
    </source>
</evidence>
<dbReference type="Gene3D" id="3.30.1330.10">
    <property type="entry name" value="PurM-like, N-terminal domain"/>
    <property type="match status" value="1"/>
</dbReference>
<feature type="binding site" evidence="1">
    <location>
        <position position="187"/>
    </location>
    <ligand>
        <name>Mg(2+)</name>
        <dbReference type="ChEBI" id="CHEBI:18420"/>
        <label>3</label>
    </ligand>
</feature>
<feature type="binding site" evidence="1">
    <location>
        <position position="23"/>
    </location>
    <ligand>
        <name>Mg(2+)</name>
        <dbReference type="ChEBI" id="CHEBI:18420"/>
        <label>2</label>
    </ligand>
</feature>
<keyword evidence="1" id="KW-0808">Transferase</keyword>
<dbReference type="AlphaFoldDB" id="A0A8J3RUW6"/>
<dbReference type="UniPathway" id="UPA00060">
    <property type="reaction ID" value="UER00142"/>
</dbReference>
<dbReference type="NCBIfam" id="TIGR01379">
    <property type="entry name" value="thiL"/>
    <property type="match status" value="1"/>
</dbReference>
<feature type="binding site" evidence="1">
    <location>
        <begin position="99"/>
        <end position="100"/>
    </location>
    <ligand>
        <name>ATP</name>
        <dbReference type="ChEBI" id="CHEBI:30616"/>
    </ligand>
</feature>
<feature type="binding site" evidence="1">
    <location>
        <position position="52"/>
    </location>
    <ligand>
        <name>Mg(2+)</name>
        <dbReference type="ChEBI" id="CHEBI:18420"/>
        <label>2</label>
    </ligand>
</feature>
<feature type="binding site" evidence="1">
    <location>
        <position position="125"/>
    </location>
    <ligand>
        <name>ATP</name>
        <dbReference type="ChEBI" id="CHEBI:30616"/>
    </ligand>
</feature>
<comment type="caution">
    <text evidence="4">The sequence shown here is derived from an EMBL/GenBank/DDBJ whole genome shotgun (WGS) entry which is preliminary data.</text>
</comment>
<comment type="similarity">
    <text evidence="1">Belongs to the thiamine-monophosphate kinase family.</text>
</comment>
<dbReference type="GO" id="GO:0009229">
    <property type="term" value="P:thiamine diphosphate biosynthetic process"/>
    <property type="evidence" value="ECO:0007669"/>
    <property type="project" value="UniProtKB-UniRule"/>
</dbReference>
<dbReference type="HAMAP" id="MF_02128">
    <property type="entry name" value="TMP_kinase"/>
    <property type="match status" value="1"/>
</dbReference>
<feature type="binding site" evidence="1">
    <location>
        <position position="7"/>
    </location>
    <ligand>
        <name>Mg(2+)</name>
        <dbReference type="ChEBI" id="CHEBI:18420"/>
        <label>3</label>
    </ligand>
</feature>
<comment type="pathway">
    <text evidence="1">Cofactor biosynthesis; thiamine diphosphate biosynthesis; thiamine diphosphate from thiamine phosphate: step 1/1.</text>
</comment>
<dbReference type="GO" id="GO:0009228">
    <property type="term" value="P:thiamine biosynthetic process"/>
    <property type="evidence" value="ECO:0007669"/>
    <property type="project" value="UniProtKB-KW"/>
</dbReference>
<proteinExistence type="inferred from homology"/>
<feature type="domain" description="PurM-like C-terminal" evidence="3">
    <location>
        <begin position="129"/>
        <end position="273"/>
    </location>
</feature>
<keyword evidence="1 4" id="KW-0418">Kinase</keyword>
<comment type="caution">
    <text evidence="1">Lacks conserved residue(s) required for the propagation of feature annotation.</text>
</comment>
<feature type="binding site" evidence="1">
    <location>
        <position position="100"/>
    </location>
    <ligand>
        <name>Mg(2+)</name>
        <dbReference type="ChEBI" id="CHEBI:18420"/>
        <label>1</label>
    </ligand>
</feature>
<keyword evidence="1" id="KW-0479">Metal-binding</keyword>
<dbReference type="SUPFAM" id="SSF56042">
    <property type="entry name" value="PurM C-terminal domain-like"/>
    <property type="match status" value="1"/>
</dbReference>
<feature type="domain" description="PurM-like N-terminal" evidence="2">
    <location>
        <begin position="5"/>
        <end position="115"/>
    </location>
</feature>
<dbReference type="NCBIfam" id="NF004351">
    <property type="entry name" value="PRK05731.1-4"/>
    <property type="match status" value="1"/>
</dbReference>